<dbReference type="PROSITE" id="PS51032">
    <property type="entry name" value="AP2_ERF"/>
    <property type="match status" value="1"/>
</dbReference>
<keyword evidence="5" id="KW-0539">Nucleus</keyword>
<evidence type="ECO:0000256" key="3">
    <source>
        <dbReference type="ARBA" id="ARBA00023125"/>
    </source>
</evidence>
<evidence type="ECO:0000256" key="5">
    <source>
        <dbReference type="ARBA" id="ARBA00023242"/>
    </source>
</evidence>
<dbReference type="GO" id="GO:0003700">
    <property type="term" value="F:DNA-binding transcription factor activity"/>
    <property type="evidence" value="ECO:0007669"/>
    <property type="project" value="InterPro"/>
</dbReference>
<evidence type="ECO:0000256" key="7">
    <source>
        <dbReference type="SAM" id="MobiDB-lite"/>
    </source>
</evidence>
<dbReference type="CDD" id="cd00018">
    <property type="entry name" value="AP2"/>
    <property type="match status" value="1"/>
</dbReference>
<dbReference type="AlphaFoldDB" id="A0A5N6RTW3"/>
<evidence type="ECO:0000256" key="6">
    <source>
        <dbReference type="ARBA" id="ARBA00024343"/>
    </source>
</evidence>
<dbReference type="Pfam" id="PF00847">
    <property type="entry name" value="AP2"/>
    <property type="match status" value="1"/>
</dbReference>
<dbReference type="SUPFAM" id="SSF54171">
    <property type="entry name" value="DNA-binding domain"/>
    <property type="match status" value="1"/>
</dbReference>
<dbReference type="PANTHER" id="PTHR31190">
    <property type="entry name" value="DNA-BINDING DOMAIN"/>
    <property type="match status" value="1"/>
</dbReference>
<dbReference type="EMBL" id="CM017328">
    <property type="protein sequence ID" value="KAE8125896.1"/>
    <property type="molecule type" value="Genomic_DNA"/>
</dbReference>
<dbReference type="Proteomes" id="UP000327013">
    <property type="component" value="Chromosome 8"/>
</dbReference>
<dbReference type="GO" id="GO:0009873">
    <property type="term" value="P:ethylene-activated signaling pathway"/>
    <property type="evidence" value="ECO:0007669"/>
    <property type="project" value="InterPro"/>
</dbReference>
<organism evidence="9 10">
    <name type="scientific">Carpinus fangiana</name>
    <dbReference type="NCBI Taxonomy" id="176857"/>
    <lineage>
        <taxon>Eukaryota</taxon>
        <taxon>Viridiplantae</taxon>
        <taxon>Streptophyta</taxon>
        <taxon>Embryophyta</taxon>
        <taxon>Tracheophyta</taxon>
        <taxon>Spermatophyta</taxon>
        <taxon>Magnoliopsida</taxon>
        <taxon>eudicotyledons</taxon>
        <taxon>Gunneridae</taxon>
        <taxon>Pentapetalae</taxon>
        <taxon>rosids</taxon>
        <taxon>fabids</taxon>
        <taxon>Fagales</taxon>
        <taxon>Betulaceae</taxon>
        <taxon>Carpinus</taxon>
    </lineage>
</organism>
<keyword evidence="2" id="KW-0805">Transcription regulation</keyword>
<feature type="region of interest" description="Disordered" evidence="7">
    <location>
        <begin position="77"/>
        <end position="101"/>
    </location>
</feature>
<evidence type="ECO:0000256" key="1">
    <source>
        <dbReference type="ARBA" id="ARBA00004123"/>
    </source>
</evidence>
<dbReference type="PRINTS" id="PR00367">
    <property type="entry name" value="ETHRSPELEMNT"/>
</dbReference>
<keyword evidence="3" id="KW-0238">DNA-binding</keyword>
<reference evidence="9 10" key="1">
    <citation type="submission" date="2019-06" db="EMBL/GenBank/DDBJ databases">
        <title>A chromosomal-level reference genome of Carpinus fangiana (Coryloideae, Betulaceae).</title>
        <authorList>
            <person name="Yang X."/>
            <person name="Wang Z."/>
            <person name="Zhang L."/>
            <person name="Hao G."/>
            <person name="Liu J."/>
            <person name="Yang Y."/>
        </authorList>
    </citation>
    <scope>NUCLEOTIDE SEQUENCE [LARGE SCALE GENOMIC DNA]</scope>
    <source>
        <strain evidence="9">Cfa_2016G</strain>
        <tissue evidence="9">Leaf</tissue>
    </source>
</reference>
<evidence type="ECO:0000256" key="4">
    <source>
        <dbReference type="ARBA" id="ARBA00023163"/>
    </source>
</evidence>
<name>A0A5N6RTW3_9ROSI</name>
<dbReference type="GO" id="GO:0003677">
    <property type="term" value="F:DNA binding"/>
    <property type="evidence" value="ECO:0007669"/>
    <property type="project" value="UniProtKB-KW"/>
</dbReference>
<keyword evidence="10" id="KW-1185">Reference proteome</keyword>
<accession>A0A5N6RTW3</accession>
<dbReference type="GO" id="GO:0005634">
    <property type="term" value="C:nucleus"/>
    <property type="evidence" value="ECO:0007669"/>
    <property type="project" value="UniProtKB-SubCell"/>
</dbReference>
<feature type="region of interest" description="Disordered" evidence="7">
    <location>
        <begin position="146"/>
        <end position="172"/>
    </location>
</feature>
<sequence length="206" mass="22950">MVSALRHVIIGSTNGLTQTQDFHLQILPPVTWNASSVSFHSTIASGTKSVDAYACPLCRINGCPGCNHIPYIRESNKKKKNESKTTTKKKKKHRGVRQRPWGKWAAKIRDPRRAAKVWLGTFETAELAARDYDKAAISHMRHRSGSLATIRGTPRYSSSSSRSSAEADNRRSHDTSLIEFSSCMDVFLNVVALGEKKVRGQQLLEN</sequence>
<dbReference type="InterPro" id="IPR036955">
    <property type="entry name" value="AP2/ERF_dom_sf"/>
</dbReference>
<dbReference type="InterPro" id="IPR044808">
    <property type="entry name" value="ERF_plant"/>
</dbReference>
<dbReference type="InterPro" id="IPR016177">
    <property type="entry name" value="DNA-bd_dom_sf"/>
</dbReference>
<feature type="compositionally biased region" description="Basic residues" evidence="7">
    <location>
        <begin position="77"/>
        <end position="97"/>
    </location>
</feature>
<protein>
    <recommendedName>
        <fullName evidence="8">AP2/ERF domain-containing protein</fullName>
    </recommendedName>
</protein>
<dbReference type="Gene3D" id="3.30.730.10">
    <property type="entry name" value="AP2/ERF domain"/>
    <property type="match status" value="1"/>
</dbReference>
<evidence type="ECO:0000313" key="10">
    <source>
        <dbReference type="Proteomes" id="UP000327013"/>
    </source>
</evidence>
<dbReference type="OrthoDB" id="49610at2759"/>
<evidence type="ECO:0000259" key="8">
    <source>
        <dbReference type="PROSITE" id="PS51032"/>
    </source>
</evidence>
<keyword evidence="4" id="KW-0804">Transcription</keyword>
<comment type="subcellular location">
    <subcellularLocation>
        <location evidence="1">Nucleus</location>
    </subcellularLocation>
</comment>
<dbReference type="InterPro" id="IPR001471">
    <property type="entry name" value="AP2/ERF_dom"/>
</dbReference>
<proteinExistence type="inferred from homology"/>
<feature type="domain" description="AP2/ERF" evidence="8">
    <location>
        <begin position="92"/>
        <end position="150"/>
    </location>
</feature>
<gene>
    <name evidence="9" type="ORF">FH972_020661</name>
</gene>
<dbReference type="SMART" id="SM00380">
    <property type="entry name" value="AP2"/>
    <property type="match status" value="1"/>
</dbReference>
<evidence type="ECO:0000313" key="9">
    <source>
        <dbReference type="EMBL" id="KAE8125896.1"/>
    </source>
</evidence>
<comment type="similarity">
    <text evidence="6">Belongs to the AP2/ERF transcription factor family. ERF subfamily.</text>
</comment>
<evidence type="ECO:0000256" key="2">
    <source>
        <dbReference type="ARBA" id="ARBA00023015"/>
    </source>
</evidence>